<feature type="domain" description="SOCS box" evidence="9">
    <location>
        <begin position="348"/>
        <end position="397"/>
    </location>
</feature>
<protein>
    <submittedName>
        <fullName evidence="11">Ankyrin repeat domain-containing protein 50-like protein</fullName>
    </submittedName>
</protein>
<dbReference type="Gene3D" id="1.10.750.20">
    <property type="entry name" value="SOCS box"/>
    <property type="match status" value="1"/>
</dbReference>
<dbReference type="GO" id="GO:0035556">
    <property type="term" value="P:intracellular signal transduction"/>
    <property type="evidence" value="ECO:0007669"/>
    <property type="project" value="InterPro"/>
</dbReference>
<evidence type="ECO:0000313" key="12">
    <source>
        <dbReference type="EMBL" id="RWS11087.1"/>
    </source>
</evidence>
<dbReference type="CDD" id="cd03716">
    <property type="entry name" value="SOCS_ASB_like"/>
    <property type="match status" value="1"/>
</dbReference>
<keyword evidence="7" id="KW-0472">Membrane</keyword>
<comment type="subcellular location">
    <subcellularLocation>
        <location evidence="1">Target cell membrane</location>
    </subcellularLocation>
</comment>
<dbReference type="Pfam" id="PF12796">
    <property type="entry name" value="Ank_2"/>
    <property type="match status" value="2"/>
</dbReference>
<feature type="repeat" description="ANK" evidence="8">
    <location>
        <begin position="115"/>
        <end position="148"/>
    </location>
</feature>
<evidence type="ECO:0000256" key="2">
    <source>
        <dbReference type="ARBA" id="ARBA00022483"/>
    </source>
</evidence>
<evidence type="ECO:0000313" key="13">
    <source>
        <dbReference type="Proteomes" id="UP000285301"/>
    </source>
</evidence>
<dbReference type="AlphaFoldDB" id="A0A3S5WGT0"/>
<feature type="repeat" description="ANK" evidence="8">
    <location>
        <begin position="223"/>
        <end position="254"/>
    </location>
</feature>
<dbReference type="InterPro" id="IPR036770">
    <property type="entry name" value="Ankyrin_rpt-contain_sf"/>
</dbReference>
<reference evidence="11 13" key="1">
    <citation type="journal article" date="2018" name="Gigascience">
        <title>Genomes of trombidid mites reveal novel predicted allergens and laterally-transferred genes associated with secondary metabolism.</title>
        <authorList>
            <person name="Dong X."/>
            <person name="Chaisiri K."/>
            <person name="Xia D."/>
            <person name="Armstrong S.D."/>
            <person name="Fang Y."/>
            <person name="Donnelly M.J."/>
            <person name="Kadowaki T."/>
            <person name="McGarry J.W."/>
            <person name="Darby A.C."/>
            <person name="Makepeace B.L."/>
        </authorList>
    </citation>
    <scope>NUCLEOTIDE SEQUENCE [LARGE SCALE GENOMIC DNA]</scope>
    <source>
        <strain evidence="11">UoL-WK</strain>
    </source>
</reference>
<feature type="repeat" description="ANK" evidence="8">
    <location>
        <begin position="51"/>
        <end position="83"/>
    </location>
</feature>
<gene>
    <name evidence="12" type="ORF">B4U79_01072</name>
    <name evidence="10" type="ORF">B4U79_13916</name>
    <name evidence="11" type="ORF">B4U79_14081</name>
</gene>
<keyword evidence="6 8" id="KW-0040">ANK repeat</keyword>
<dbReference type="SUPFAM" id="SSF48403">
    <property type="entry name" value="Ankyrin repeat"/>
    <property type="match status" value="1"/>
</dbReference>
<dbReference type="SUPFAM" id="SSF158235">
    <property type="entry name" value="SOCS box-like"/>
    <property type="match status" value="1"/>
</dbReference>
<evidence type="ECO:0000256" key="7">
    <source>
        <dbReference type="ARBA" id="ARBA00023298"/>
    </source>
</evidence>
<dbReference type="Proteomes" id="UP000285301">
    <property type="component" value="Unassembled WGS sequence"/>
</dbReference>
<dbReference type="GO" id="GO:0044231">
    <property type="term" value="C:host cell presynaptic membrane"/>
    <property type="evidence" value="ECO:0007669"/>
    <property type="project" value="UniProtKB-KW"/>
</dbReference>
<evidence type="ECO:0000259" key="9">
    <source>
        <dbReference type="PROSITE" id="PS50225"/>
    </source>
</evidence>
<accession>A0A3S5WGT0</accession>
<name>A0A3S5WGT0_9ACAR</name>
<feature type="repeat" description="ANK" evidence="8">
    <location>
        <begin position="152"/>
        <end position="184"/>
    </location>
</feature>
<dbReference type="PROSITE" id="PS50088">
    <property type="entry name" value="ANK_REPEAT"/>
    <property type="match status" value="6"/>
</dbReference>
<keyword evidence="3" id="KW-1052">Target cell membrane</keyword>
<evidence type="ECO:0000313" key="10">
    <source>
        <dbReference type="EMBL" id="RWS07427.1"/>
    </source>
</evidence>
<dbReference type="SMART" id="SM00248">
    <property type="entry name" value="ANK"/>
    <property type="match status" value="7"/>
</dbReference>
<dbReference type="PANTHER" id="PTHR24134:SF9">
    <property type="entry name" value="ANKYRIN REPEAT AND SOCS BOX PROTEIN 8"/>
    <property type="match status" value="1"/>
</dbReference>
<evidence type="ECO:0000256" key="1">
    <source>
        <dbReference type="ARBA" id="ARBA00004175"/>
    </source>
</evidence>
<dbReference type="PROSITE" id="PS50297">
    <property type="entry name" value="ANK_REP_REGION"/>
    <property type="match status" value="4"/>
</dbReference>
<evidence type="ECO:0000256" key="6">
    <source>
        <dbReference type="ARBA" id="ARBA00023043"/>
    </source>
</evidence>
<dbReference type="PANTHER" id="PTHR24134">
    <property type="entry name" value="ANKYRIN REPEAT-CONTAINING PROTEIN DDB_G0279043"/>
    <property type="match status" value="1"/>
</dbReference>
<dbReference type="InterPro" id="IPR036036">
    <property type="entry name" value="SOCS_box-like_dom_sf"/>
</dbReference>
<evidence type="ECO:0000256" key="5">
    <source>
        <dbReference type="ARBA" id="ARBA00023028"/>
    </source>
</evidence>
<evidence type="ECO:0000256" key="3">
    <source>
        <dbReference type="ARBA" id="ARBA00022537"/>
    </source>
</evidence>
<keyword evidence="5" id="KW-0528">Neurotoxin</keyword>
<dbReference type="STRING" id="1965070.A0A3S5WGT0"/>
<dbReference type="InterPro" id="IPR002110">
    <property type="entry name" value="Ankyrin_rpt"/>
</dbReference>
<keyword evidence="13" id="KW-1185">Reference proteome</keyword>
<keyword evidence="5" id="KW-0638">Presynaptic neurotoxin</keyword>
<keyword evidence="4" id="KW-0677">Repeat</keyword>
<dbReference type="Gene3D" id="1.25.40.20">
    <property type="entry name" value="Ankyrin repeat-containing domain"/>
    <property type="match status" value="3"/>
</dbReference>
<dbReference type="InterPro" id="IPR001496">
    <property type="entry name" value="SOCS_box"/>
</dbReference>
<feature type="repeat" description="ANK" evidence="8">
    <location>
        <begin position="4"/>
        <end position="36"/>
    </location>
</feature>
<keyword evidence="7" id="KW-1053">Target membrane</keyword>
<comment type="caution">
    <text evidence="11">The sequence shown here is derived from an EMBL/GenBank/DDBJ whole genome shotgun (WGS) entry which is preliminary data.</text>
</comment>
<dbReference type="Pfam" id="PF00023">
    <property type="entry name" value="Ank"/>
    <property type="match status" value="1"/>
</dbReference>
<dbReference type="EMBL" id="NCKU01003482">
    <property type="protein sequence ID" value="RWS07427.1"/>
    <property type="molecule type" value="Genomic_DNA"/>
</dbReference>
<dbReference type="EMBL" id="NCKU01001843">
    <property type="protein sequence ID" value="RWS11087.1"/>
    <property type="molecule type" value="Genomic_DNA"/>
</dbReference>
<dbReference type="PROSITE" id="PS50225">
    <property type="entry name" value="SOCS"/>
    <property type="match status" value="1"/>
</dbReference>
<feature type="repeat" description="ANK" evidence="8">
    <location>
        <begin position="186"/>
        <end position="218"/>
    </location>
</feature>
<dbReference type="Pfam" id="PF07525">
    <property type="entry name" value="SOCS_box"/>
    <property type="match status" value="1"/>
</dbReference>
<evidence type="ECO:0000256" key="4">
    <source>
        <dbReference type="ARBA" id="ARBA00022737"/>
    </source>
</evidence>
<keyword evidence="2" id="KW-0268">Exocytosis</keyword>
<organism evidence="11 13">
    <name type="scientific">Dinothrombium tinctorium</name>
    <dbReference type="NCBI Taxonomy" id="1965070"/>
    <lineage>
        <taxon>Eukaryota</taxon>
        <taxon>Metazoa</taxon>
        <taxon>Ecdysozoa</taxon>
        <taxon>Arthropoda</taxon>
        <taxon>Chelicerata</taxon>
        <taxon>Arachnida</taxon>
        <taxon>Acari</taxon>
        <taxon>Acariformes</taxon>
        <taxon>Trombidiformes</taxon>
        <taxon>Prostigmata</taxon>
        <taxon>Anystina</taxon>
        <taxon>Parasitengona</taxon>
        <taxon>Trombidioidea</taxon>
        <taxon>Trombidiidae</taxon>
        <taxon>Dinothrombium</taxon>
    </lineage>
</organism>
<proteinExistence type="predicted"/>
<evidence type="ECO:0000256" key="8">
    <source>
        <dbReference type="PROSITE-ProRule" id="PRU00023"/>
    </source>
</evidence>
<dbReference type="GO" id="GO:0006887">
    <property type="term" value="P:exocytosis"/>
    <property type="evidence" value="ECO:0007669"/>
    <property type="project" value="UniProtKB-KW"/>
</dbReference>
<dbReference type="PRINTS" id="PR01415">
    <property type="entry name" value="ANKYRIN"/>
</dbReference>
<dbReference type="EMBL" id="NCKU01003481">
    <property type="protein sequence ID" value="RWS07430.1"/>
    <property type="molecule type" value="Genomic_DNA"/>
</dbReference>
<dbReference type="OrthoDB" id="366390at2759"/>
<dbReference type="GO" id="GO:0044218">
    <property type="term" value="C:other organism cell membrane"/>
    <property type="evidence" value="ECO:0007669"/>
    <property type="project" value="UniProtKB-KW"/>
</dbReference>
<reference evidence="11" key="2">
    <citation type="submission" date="2018-11" db="EMBL/GenBank/DDBJ databases">
        <title>Trombidioid mite genomics.</title>
        <authorList>
            <person name="Dong X."/>
        </authorList>
    </citation>
    <scope>NUCLEOTIDE SEQUENCE</scope>
    <source>
        <strain evidence="11">UoL-WK</strain>
    </source>
</reference>
<evidence type="ECO:0000313" key="11">
    <source>
        <dbReference type="EMBL" id="RWS07430.1"/>
    </source>
</evidence>
<sequence>MDDIGYTALHLCAERGYLDLMRLLIDEGARVKFTELKPTDQALGNPPRATLADEPLRLAIKNGHFECAELLLRSGADPNARYFLGAEINLISPLNISFMELLLKYGADPDSRDRAGLTPLMKACRHPQGYAAAKMLIGYGADPNAMTSERHDYRTVLHYAVLSSNVDTVRLVLNHGASVEYPPELQKPTPLDFAILRGNLEMIRLLLDNGANVNNGSPIIGLPLHIALSEKIDNKNDIVHILLERGADPNAITLDSRGPLLKPPLGEYFNSNENVDPNLVRLLLKYGARIIIKTQFHHPLGILKSLHKLHCDTHSEVLHLIVEAAESYNGAAIKRCNLLNDRQKEFLLKHAFQPIALKHMSRLTIRQILGSTGPYVIEKIDDLPVPNLIKMYLLYEV</sequence>
<keyword evidence="5" id="KW-0800">Toxin</keyword>
<dbReference type="SMART" id="SM00969">
    <property type="entry name" value="SOCS_box"/>
    <property type="match status" value="1"/>
</dbReference>